<dbReference type="SUPFAM" id="SSF63817">
    <property type="entry name" value="Sortase"/>
    <property type="match status" value="1"/>
</dbReference>
<feature type="region of interest" description="Disordered" evidence="2">
    <location>
        <begin position="272"/>
        <end position="313"/>
    </location>
</feature>
<feature type="compositionally biased region" description="Pro residues" evidence="2">
    <location>
        <begin position="64"/>
        <end position="75"/>
    </location>
</feature>
<dbReference type="Proteomes" id="UP001499884">
    <property type="component" value="Unassembled WGS sequence"/>
</dbReference>
<name>A0ABP7EQH4_9ACTN</name>
<dbReference type="Pfam" id="PF04203">
    <property type="entry name" value="Sortase"/>
    <property type="match status" value="1"/>
</dbReference>
<dbReference type="CDD" id="cd05830">
    <property type="entry name" value="Sortase_E"/>
    <property type="match status" value="1"/>
</dbReference>
<dbReference type="InterPro" id="IPR053465">
    <property type="entry name" value="Sortase_Class_E"/>
</dbReference>
<dbReference type="Gene3D" id="2.40.260.10">
    <property type="entry name" value="Sortase"/>
    <property type="match status" value="1"/>
</dbReference>
<feature type="compositionally biased region" description="Pro residues" evidence="2">
    <location>
        <begin position="208"/>
        <end position="218"/>
    </location>
</feature>
<feature type="compositionally biased region" description="Low complexity" evidence="2">
    <location>
        <begin position="238"/>
        <end position="257"/>
    </location>
</feature>
<gene>
    <name evidence="3" type="ORF">GCM10023082_20760</name>
</gene>
<evidence type="ECO:0000256" key="1">
    <source>
        <dbReference type="ARBA" id="ARBA00022801"/>
    </source>
</evidence>
<dbReference type="RefSeq" id="WP_345644303.1">
    <property type="nucleotide sequence ID" value="NZ_BAABEP010000010.1"/>
</dbReference>
<dbReference type="InterPro" id="IPR042003">
    <property type="entry name" value="Sortase_E"/>
</dbReference>
<evidence type="ECO:0000256" key="2">
    <source>
        <dbReference type="SAM" id="MobiDB-lite"/>
    </source>
</evidence>
<keyword evidence="1" id="KW-0378">Hydrolase</keyword>
<proteinExistence type="predicted"/>
<dbReference type="NCBIfam" id="NF033747">
    <property type="entry name" value="class_E_sortase"/>
    <property type="match status" value="1"/>
</dbReference>
<keyword evidence="4" id="KW-1185">Reference proteome</keyword>
<dbReference type="NCBIfam" id="TIGR01076">
    <property type="entry name" value="sortase_fam"/>
    <property type="match status" value="1"/>
</dbReference>
<evidence type="ECO:0000313" key="4">
    <source>
        <dbReference type="Proteomes" id="UP001499884"/>
    </source>
</evidence>
<feature type="compositionally biased region" description="Pro residues" evidence="2">
    <location>
        <begin position="83"/>
        <end position="109"/>
    </location>
</feature>
<feature type="compositionally biased region" description="Pro residues" evidence="2">
    <location>
        <begin position="227"/>
        <end position="237"/>
    </location>
</feature>
<feature type="compositionally biased region" description="Basic residues" evidence="2">
    <location>
        <begin position="288"/>
        <end position="303"/>
    </location>
</feature>
<comment type="caution">
    <text evidence="3">The sequence shown here is derived from an EMBL/GenBank/DDBJ whole genome shotgun (WGS) entry which is preliminary data.</text>
</comment>
<sequence>MTALRPEQDGAPDGPRAGRESGAAGFEAVVSGLADPLTDPIPGAPPRRAAGEPERAAPAAEPIPQEPPGSLPPERPSGRHARPPPASVPPPPVERPPAAGPAQDGPPPGAVRDPRTPARSPEAGPGATRPVPAPQPQAPRPAPREAPAPHRPPVSAEAATEYLPKVPPAPPVADTPTTFLPKTPPAPRPQGAAPAPPAGDTSTTFLPRTPPAPAPPVADTPTTFLPKTPPAPVPPVGDGPTTFLPKTPAAAPAPGGPVVDQETVALRSADVRRAVGGEEPAPAGGRAERRKAARAGARGRRRPAPAPAAPTGRPLTRIEARQAARALKDSPGVVISRAVGELFITFGVLMLLFVTYQLWWTNVRADNFADNEASKIQSTWKSHKGPAAGAFEPGQGFAIIHIPKLDVVAPIAQGVSKEKVLDHGEVGHYSEGPLKTAMPEDKSGNFALAGHRNTHGEPFRYINQLVPGDKVVVETQDEYYTYEMTRTLPQTSPSNVGVISPIPQGSGFTKPGRYITLTTCTPEFTSTYRLIVWGKMVSEQPRSQGLPAALQHG</sequence>
<feature type="region of interest" description="Disordered" evidence="2">
    <location>
        <begin position="1"/>
        <end position="258"/>
    </location>
</feature>
<organism evidence="3 4">
    <name type="scientific">Streptomyces tremellae</name>
    <dbReference type="NCBI Taxonomy" id="1124239"/>
    <lineage>
        <taxon>Bacteria</taxon>
        <taxon>Bacillati</taxon>
        <taxon>Actinomycetota</taxon>
        <taxon>Actinomycetes</taxon>
        <taxon>Kitasatosporales</taxon>
        <taxon>Streptomycetaceae</taxon>
        <taxon>Streptomyces</taxon>
    </lineage>
</organism>
<accession>A0ABP7EQH4</accession>
<dbReference type="EMBL" id="BAABEP010000010">
    <property type="protein sequence ID" value="GAA3722750.1"/>
    <property type="molecule type" value="Genomic_DNA"/>
</dbReference>
<protein>
    <recommendedName>
        <fullName evidence="5">Peptidase C60 family protein</fullName>
    </recommendedName>
</protein>
<evidence type="ECO:0000313" key="3">
    <source>
        <dbReference type="EMBL" id="GAA3722750.1"/>
    </source>
</evidence>
<evidence type="ECO:0008006" key="5">
    <source>
        <dbReference type="Google" id="ProtNLM"/>
    </source>
</evidence>
<dbReference type="InterPro" id="IPR005754">
    <property type="entry name" value="Sortase"/>
</dbReference>
<feature type="compositionally biased region" description="Pro residues" evidence="2">
    <location>
        <begin position="131"/>
        <end position="152"/>
    </location>
</feature>
<reference evidence="4" key="1">
    <citation type="journal article" date="2019" name="Int. J. Syst. Evol. Microbiol.">
        <title>The Global Catalogue of Microorganisms (GCM) 10K type strain sequencing project: providing services to taxonomists for standard genome sequencing and annotation.</title>
        <authorList>
            <consortium name="The Broad Institute Genomics Platform"/>
            <consortium name="The Broad Institute Genome Sequencing Center for Infectious Disease"/>
            <person name="Wu L."/>
            <person name="Ma J."/>
        </authorList>
    </citation>
    <scope>NUCLEOTIDE SEQUENCE [LARGE SCALE GENOMIC DNA]</scope>
    <source>
        <strain evidence="4">JCM 30846</strain>
    </source>
</reference>
<dbReference type="InterPro" id="IPR023365">
    <property type="entry name" value="Sortase_dom-sf"/>
</dbReference>